<feature type="domain" description="Transducer of regulated CREB activity C-terminal" evidence="13">
    <location>
        <begin position="599"/>
        <end position="675"/>
    </location>
</feature>
<feature type="compositionally biased region" description="Low complexity" evidence="10">
    <location>
        <begin position="457"/>
        <end position="479"/>
    </location>
</feature>
<sequence length="681" mass="75473">MANPRKFSEKIALHTQKQAEETAAFEAILRDVNAATRAKQSQHLHIQQNIMGQYRGGGSLPNVNQITTAASAGIDLQMALQLESMSRGNVQVRTDRMHPRDRGRQQIGPLRRAFPIEKTRADCSPYGSTYLSPPPDTSWRRLFRHLNGVTSLSRTNSDSALHTTSTMGPGPGEPMQSPTTPPQHRRLQEVVGENDMMKQYSWDPKKMSPSRPRSCEMPNMNHISQSGSGGDPGCPPQMHIPISNNTGGSLPDLTILQFPSPLTTPIDMEDQNNYTTKGSPAGLSPTSAHHMNHMNMVQSQHPSGGPQSPLQRRRPNNSGPSPLVLSGSPNQTMRMPCSPPVSHIDPSRLSMDPSIRQQYMLYLRQQQQRHRTPGVVPPHPTGSMGGGNSSPSDHNNHIHQHQHHQHQQPQSPQQSTSPLHNGRTVPQVCVTSPCDQNGSEPSMSQYRNNISDTGCQSPTSPLSQPSYSPSQSPGLPPSTWNNSVFELESYQLQQQQTNALQHQFEQFSMLQDNQVSSGDSGNFSNSIYTNSNSSLNYSQADMHGMTGSQEFHQQQHQQQFYSHSLDYNSSQSQHIMNMVQQSQQQQQQQPPLTPNSKIPDIVFTGVDDHLKQDFAKELGNAMSGMSDSFDNELFGSVSDEVLKVGLDPLDLDGLQMLTDPTMVTDPDTENSFRLDHRLDHL</sequence>
<evidence type="ECO:0000256" key="5">
    <source>
        <dbReference type="ARBA" id="ARBA00022553"/>
    </source>
</evidence>
<evidence type="ECO:0000256" key="9">
    <source>
        <dbReference type="ARBA" id="ARBA00023242"/>
    </source>
</evidence>
<keyword evidence="6" id="KW-0805">Transcription regulation</keyword>
<evidence type="ECO:0000256" key="10">
    <source>
        <dbReference type="SAM" id="MobiDB-lite"/>
    </source>
</evidence>
<feature type="compositionally biased region" description="Low complexity" evidence="10">
    <location>
        <begin position="318"/>
        <end position="329"/>
    </location>
</feature>
<evidence type="ECO:0000313" key="15">
    <source>
        <dbReference type="Proteomes" id="UP001634394"/>
    </source>
</evidence>
<feature type="domain" description="Transducer of regulated CREB activity middle" evidence="12">
    <location>
        <begin position="154"/>
        <end position="277"/>
    </location>
</feature>
<feature type="compositionally biased region" description="Polar residues" evidence="10">
    <location>
        <begin position="153"/>
        <end position="167"/>
    </location>
</feature>
<feature type="domain" description="Transducer of regulated CREB activity N-terminal" evidence="11">
    <location>
        <begin position="3"/>
        <end position="61"/>
    </location>
</feature>
<evidence type="ECO:0000259" key="12">
    <source>
        <dbReference type="Pfam" id="PF12885"/>
    </source>
</evidence>
<comment type="subcellular location">
    <subcellularLocation>
        <location evidence="2">Cytoplasm</location>
    </subcellularLocation>
    <subcellularLocation>
        <location evidence="1">Nucleus</location>
    </subcellularLocation>
</comment>
<evidence type="ECO:0000256" key="1">
    <source>
        <dbReference type="ARBA" id="ARBA00004123"/>
    </source>
</evidence>
<proteinExistence type="inferred from homology"/>
<keyword evidence="7" id="KW-0010">Activator</keyword>
<evidence type="ECO:0000256" key="8">
    <source>
        <dbReference type="ARBA" id="ARBA00023163"/>
    </source>
</evidence>
<dbReference type="Pfam" id="PF12884">
    <property type="entry name" value="TORC_N"/>
    <property type="match status" value="1"/>
</dbReference>
<feature type="region of interest" description="Disordered" evidence="10">
    <location>
        <begin position="222"/>
        <end position="349"/>
    </location>
</feature>
<dbReference type="GO" id="GO:0005737">
    <property type="term" value="C:cytoplasm"/>
    <property type="evidence" value="ECO:0007669"/>
    <property type="project" value="UniProtKB-SubCell"/>
</dbReference>
<dbReference type="GO" id="GO:0005634">
    <property type="term" value="C:nucleus"/>
    <property type="evidence" value="ECO:0007669"/>
    <property type="project" value="UniProtKB-SubCell"/>
</dbReference>
<keyword evidence="15" id="KW-1185">Reference proteome</keyword>
<evidence type="ECO:0000256" key="7">
    <source>
        <dbReference type="ARBA" id="ARBA00023159"/>
    </source>
</evidence>
<reference evidence="14 15" key="1">
    <citation type="submission" date="2024-11" db="EMBL/GenBank/DDBJ databases">
        <title>Chromosome-level genome assembly of the freshwater bivalve Anodonta woodiana.</title>
        <authorList>
            <person name="Chen X."/>
        </authorList>
    </citation>
    <scope>NUCLEOTIDE SEQUENCE [LARGE SCALE GENOMIC DNA]</scope>
    <source>
        <strain evidence="14">MN2024</strain>
        <tissue evidence="14">Gills</tissue>
    </source>
</reference>
<evidence type="ECO:0000256" key="6">
    <source>
        <dbReference type="ARBA" id="ARBA00023015"/>
    </source>
</evidence>
<evidence type="ECO:0000256" key="2">
    <source>
        <dbReference type="ARBA" id="ARBA00004496"/>
    </source>
</evidence>
<feature type="compositionally biased region" description="Basic residues" evidence="10">
    <location>
        <begin position="397"/>
        <end position="406"/>
    </location>
</feature>
<dbReference type="PANTHER" id="PTHR13589:SF15">
    <property type="entry name" value="CREB-REGULATED TRANSCRIPTION COACTIVATOR, ISOFORM B"/>
    <property type="match status" value="1"/>
</dbReference>
<dbReference type="InterPro" id="IPR024785">
    <property type="entry name" value="TORC_C"/>
</dbReference>
<dbReference type="InterPro" id="IPR024786">
    <property type="entry name" value="TORC"/>
</dbReference>
<dbReference type="Pfam" id="PF12886">
    <property type="entry name" value="TORC_C"/>
    <property type="match status" value="1"/>
</dbReference>
<keyword evidence="9" id="KW-0539">Nucleus</keyword>
<feature type="region of interest" description="Disordered" evidence="10">
    <location>
        <begin position="153"/>
        <end position="183"/>
    </location>
</feature>
<feature type="compositionally biased region" description="Polar residues" evidence="10">
    <location>
        <begin position="429"/>
        <end position="456"/>
    </location>
</feature>
<comment type="caution">
    <text evidence="14">The sequence shown here is derived from an EMBL/GenBank/DDBJ whole genome shotgun (WGS) entry which is preliminary data.</text>
</comment>
<protein>
    <recommendedName>
        <fullName evidence="16">CREB-regulated transcription coactivator 1</fullName>
    </recommendedName>
</protein>
<dbReference type="InterPro" id="IPR024783">
    <property type="entry name" value="TORC_N"/>
</dbReference>
<keyword evidence="5" id="KW-0597">Phosphoprotein</keyword>
<gene>
    <name evidence="14" type="ORF">ACJMK2_043647</name>
</gene>
<feature type="region of interest" description="Disordered" evidence="10">
    <location>
        <begin position="366"/>
        <end position="480"/>
    </location>
</feature>
<dbReference type="AlphaFoldDB" id="A0ABD3VY32"/>
<keyword evidence="4" id="KW-0963">Cytoplasm</keyword>
<evidence type="ECO:0000256" key="3">
    <source>
        <dbReference type="ARBA" id="ARBA00007167"/>
    </source>
</evidence>
<name>A0ABD3VY32_SINWO</name>
<keyword evidence="8" id="KW-0804">Transcription</keyword>
<evidence type="ECO:0000256" key="4">
    <source>
        <dbReference type="ARBA" id="ARBA00022490"/>
    </source>
</evidence>
<evidence type="ECO:0000259" key="11">
    <source>
        <dbReference type="Pfam" id="PF12884"/>
    </source>
</evidence>
<feature type="compositionally biased region" description="Polar residues" evidence="10">
    <location>
        <begin position="271"/>
        <end position="310"/>
    </location>
</feature>
<dbReference type="InterPro" id="IPR024784">
    <property type="entry name" value="TORC_M"/>
</dbReference>
<dbReference type="PANTHER" id="PTHR13589">
    <property type="entry name" value="CREB-REGULATED TRANSCRIPTION COACTIVATOR"/>
    <property type="match status" value="1"/>
</dbReference>
<dbReference type="Proteomes" id="UP001634394">
    <property type="component" value="Unassembled WGS sequence"/>
</dbReference>
<organism evidence="14 15">
    <name type="scientific">Sinanodonta woodiana</name>
    <name type="common">Chinese pond mussel</name>
    <name type="synonym">Anodonta woodiana</name>
    <dbReference type="NCBI Taxonomy" id="1069815"/>
    <lineage>
        <taxon>Eukaryota</taxon>
        <taxon>Metazoa</taxon>
        <taxon>Spiralia</taxon>
        <taxon>Lophotrochozoa</taxon>
        <taxon>Mollusca</taxon>
        <taxon>Bivalvia</taxon>
        <taxon>Autobranchia</taxon>
        <taxon>Heteroconchia</taxon>
        <taxon>Palaeoheterodonta</taxon>
        <taxon>Unionida</taxon>
        <taxon>Unionoidea</taxon>
        <taxon>Unionidae</taxon>
        <taxon>Unioninae</taxon>
        <taxon>Sinanodonta</taxon>
    </lineage>
</organism>
<dbReference type="Pfam" id="PF12885">
    <property type="entry name" value="TORC_M"/>
    <property type="match status" value="1"/>
</dbReference>
<comment type="similarity">
    <text evidence="3">Belongs to the TORC family.</text>
</comment>
<feature type="compositionally biased region" description="Low complexity" evidence="10">
    <location>
        <begin position="580"/>
        <end position="589"/>
    </location>
</feature>
<evidence type="ECO:0000259" key="13">
    <source>
        <dbReference type="Pfam" id="PF12886"/>
    </source>
</evidence>
<evidence type="ECO:0008006" key="16">
    <source>
        <dbReference type="Google" id="ProtNLM"/>
    </source>
</evidence>
<evidence type="ECO:0000313" key="14">
    <source>
        <dbReference type="EMBL" id="KAL3866341.1"/>
    </source>
</evidence>
<accession>A0ABD3VY32</accession>
<feature type="region of interest" description="Disordered" evidence="10">
    <location>
        <begin position="576"/>
        <end position="596"/>
    </location>
</feature>
<dbReference type="EMBL" id="JBJQND010000009">
    <property type="protein sequence ID" value="KAL3866341.1"/>
    <property type="molecule type" value="Genomic_DNA"/>
</dbReference>